<comment type="caution">
    <text evidence="7">The sequence shown here is derived from an EMBL/GenBank/DDBJ whole genome shotgun (WGS) entry which is preliminary data.</text>
</comment>
<evidence type="ECO:0000313" key="8">
    <source>
        <dbReference type="Proteomes" id="UP001159364"/>
    </source>
</evidence>
<dbReference type="PANTHER" id="PTHR31621:SF5">
    <property type="entry name" value="PROTEIN DMP10"/>
    <property type="match status" value="1"/>
</dbReference>
<accession>A0AAV8TVG2</accession>
<proteinExistence type="inferred from homology"/>
<dbReference type="GO" id="GO:0016020">
    <property type="term" value="C:membrane"/>
    <property type="evidence" value="ECO:0007669"/>
    <property type="project" value="UniProtKB-SubCell"/>
</dbReference>
<dbReference type="PANTHER" id="PTHR31621">
    <property type="entry name" value="PROTEIN DMP3"/>
    <property type="match status" value="1"/>
</dbReference>
<comment type="similarity">
    <text evidence="2">Belongs to the plant DMP1 protein family.</text>
</comment>
<feature type="transmembrane region" description="Helical" evidence="6">
    <location>
        <begin position="36"/>
        <end position="55"/>
    </location>
</feature>
<evidence type="ECO:0000256" key="6">
    <source>
        <dbReference type="SAM" id="Phobius"/>
    </source>
</evidence>
<protein>
    <submittedName>
        <fullName evidence="7">Uncharacterized protein</fullName>
    </submittedName>
</protein>
<comment type="subcellular location">
    <subcellularLocation>
        <location evidence="1">Membrane</location>
        <topology evidence="1">Multi-pass membrane protein</topology>
    </subcellularLocation>
</comment>
<dbReference type="GO" id="GO:0005737">
    <property type="term" value="C:cytoplasm"/>
    <property type="evidence" value="ECO:0007669"/>
    <property type="project" value="UniProtKB-ARBA"/>
</dbReference>
<evidence type="ECO:0000256" key="2">
    <source>
        <dbReference type="ARBA" id="ARBA00008707"/>
    </source>
</evidence>
<keyword evidence="4 6" id="KW-1133">Transmembrane helix</keyword>
<organism evidence="7 8">
    <name type="scientific">Erythroxylum novogranatense</name>
    <dbReference type="NCBI Taxonomy" id="1862640"/>
    <lineage>
        <taxon>Eukaryota</taxon>
        <taxon>Viridiplantae</taxon>
        <taxon>Streptophyta</taxon>
        <taxon>Embryophyta</taxon>
        <taxon>Tracheophyta</taxon>
        <taxon>Spermatophyta</taxon>
        <taxon>Magnoliopsida</taxon>
        <taxon>eudicotyledons</taxon>
        <taxon>Gunneridae</taxon>
        <taxon>Pentapetalae</taxon>
        <taxon>rosids</taxon>
        <taxon>fabids</taxon>
        <taxon>Malpighiales</taxon>
        <taxon>Erythroxylaceae</taxon>
        <taxon>Erythroxylum</taxon>
    </lineage>
</organism>
<evidence type="ECO:0000256" key="3">
    <source>
        <dbReference type="ARBA" id="ARBA00022692"/>
    </source>
</evidence>
<dbReference type="Proteomes" id="UP001159364">
    <property type="component" value="Linkage Group LG03"/>
</dbReference>
<gene>
    <name evidence="7" type="ORF">K2173_005934</name>
</gene>
<evidence type="ECO:0000256" key="1">
    <source>
        <dbReference type="ARBA" id="ARBA00004141"/>
    </source>
</evidence>
<dbReference type="Pfam" id="PF05078">
    <property type="entry name" value="DUF679"/>
    <property type="match status" value="1"/>
</dbReference>
<dbReference type="GO" id="GO:0010256">
    <property type="term" value="P:endomembrane system organization"/>
    <property type="evidence" value="ECO:0007669"/>
    <property type="project" value="TreeGrafter"/>
</dbReference>
<feature type="transmembrane region" description="Helical" evidence="6">
    <location>
        <begin position="67"/>
        <end position="90"/>
    </location>
</feature>
<keyword evidence="5 6" id="KW-0472">Membrane</keyword>
<name>A0AAV8TVG2_9ROSI</name>
<evidence type="ECO:0000256" key="4">
    <source>
        <dbReference type="ARBA" id="ARBA00022989"/>
    </source>
</evidence>
<evidence type="ECO:0000313" key="7">
    <source>
        <dbReference type="EMBL" id="KAJ8769728.1"/>
    </source>
</evidence>
<dbReference type="InterPro" id="IPR007770">
    <property type="entry name" value="DMP"/>
</dbReference>
<dbReference type="AlphaFoldDB" id="A0AAV8TVG2"/>
<dbReference type="EMBL" id="JAIWQS010000003">
    <property type="protein sequence ID" value="KAJ8769728.1"/>
    <property type="molecule type" value="Genomic_DNA"/>
</dbReference>
<reference evidence="7 8" key="1">
    <citation type="submission" date="2021-09" db="EMBL/GenBank/DDBJ databases">
        <title>Genomic insights and catalytic innovation underlie evolution of tropane alkaloids biosynthesis.</title>
        <authorList>
            <person name="Wang Y.-J."/>
            <person name="Tian T."/>
            <person name="Huang J.-P."/>
            <person name="Huang S.-X."/>
        </authorList>
    </citation>
    <scope>NUCLEOTIDE SEQUENCE [LARGE SCALE GENOMIC DNA]</scope>
    <source>
        <strain evidence="7">KIB-2018</strain>
        <tissue evidence="7">Leaf</tissue>
    </source>
</reference>
<sequence length="207" mass="22050">MTNPSLLPISHPSLPQTLPPRVPAGGHKSLAAAANLANLLPTGTVLAFQALVPSFSNNGECNRANEYLTLGMVVMCSLACFLSSFTDSFIGKDGQLYYGMATFNGMFLFNDMDSSDGNGAQELDETEKANLKLTAIDFVQAIGSLSVFLAFALSSSEVQDCFFPKPGPNQNAWITNLPLAAGLLGSFVFMIFPTKRKGIGCAERAPR</sequence>
<keyword evidence="8" id="KW-1185">Reference proteome</keyword>
<evidence type="ECO:0000256" key="5">
    <source>
        <dbReference type="ARBA" id="ARBA00023136"/>
    </source>
</evidence>
<keyword evidence="3 6" id="KW-0812">Transmembrane</keyword>
<feature type="transmembrane region" description="Helical" evidence="6">
    <location>
        <begin position="173"/>
        <end position="192"/>
    </location>
</feature>